<name>A0AAV2KKU2_KNICA</name>
<keyword evidence="3" id="KW-1185">Reference proteome</keyword>
<evidence type="ECO:0000256" key="1">
    <source>
        <dbReference type="SAM" id="MobiDB-lite"/>
    </source>
</evidence>
<proteinExistence type="predicted"/>
<dbReference type="EMBL" id="OZ035841">
    <property type="protein sequence ID" value="CAL1590234.1"/>
    <property type="molecule type" value="Genomic_DNA"/>
</dbReference>
<dbReference type="AlphaFoldDB" id="A0AAV2KKU2"/>
<evidence type="ECO:0000313" key="3">
    <source>
        <dbReference type="Proteomes" id="UP001497482"/>
    </source>
</evidence>
<gene>
    <name evidence="2" type="ORF">KC01_LOCUS19773</name>
</gene>
<accession>A0AAV2KKU2</accession>
<dbReference type="Proteomes" id="UP001497482">
    <property type="component" value="Chromosome 19"/>
</dbReference>
<protein>
    <submittedName>
        <fullName evidence="2">Uncharacterized protein</fullName>
    </submittedName>
</protein>
<sequence length="109" mass="11749">MLSCCSPVHSPLSVLIVLLKPDSTPFISLRSRLQATRGPPPPGEKRPSAAVYGLPTTAPPPRPHLHTASGSLVPPSRCQSRTPEARWLVIPRASLSARNHRLSLQHGDL</sequence>
<feature type="region of interest" description="Disordered" evidence="1">
    <location>
        <begin position="30"/>
        <end position="78"/>
    </location>
</feature>
<organism evidence="2 3">
    <name type="scientific">Knipowitschia caucasica</name>
    <name type="common">Caucasian dwarf goby</name>
    <name type="synonym">Pomatoschistus caucasicus</name>
    <dbReference type="NCBI Taxonomy" id="637954"/>
    <lineage>
        <taxon>Eukaryota</taxon>
        <taxon>Metazoa</taxon>
        <taxon>Chordata</taxon>
        <taxon>Craniata</taxon>
        <taxon>Vertebrata</taxon>
        <taxon>Euteleostomi</taxon>
        <taxon>Actinopterygii</taxon>
        <taxon>Neopterygii</taxon>
        <taxon>Teleostei</taxon>
        <taxon>Neoteleostei</taxon>
        <taxon>Acanthomorphata</taxon>
        <taxon>Gobiaria</taxon>
        <taxon>Gobiiformes</taxon>
        <taxon>Gobioidei</taxon>
        <taxon>Gobiidae</taxon>
        <taxon>Gobiinae</taxon>
        <taxon>Knipowitschia</taxon>
    </lineage>
</organism>
<reference evidence="2 3" key="1">
    <citation type="submission" date="2024-04" db="EMBL/GenBank/DDBJ databases">
        <authorList>
            <person name="Waldvogel A.-M."/>
            <person name="Schoenle A."/>
        </authorList>
    </citation>
    <scope>NUCLEOTIDE SEQUENCE [LARGE SCALE GENOMIC DNA]</scope>
</reference>
<evidence type="ECO:0000313" key="2">
    <source>
        <dbReference type="EMBL" id="CAL1590234.1"/>
    </source>
</evidence>